<dbReference type="AlphaFoldDB" id="Q310U0"/>
<dbReference type="STRING" id="207559.Dde_1759"/>
<accession>Q310U0</accession>
<gene>
    <name evidence="1" type="ordered locus">Dde_1759</name>
</gene>
<protein>
    <recommendedName>
        <fullName evidence="3">DUF5655 domain-containing protein</fullName>
    </recommendedName>
</protein>
<sequence>MHPESVKELETLLAAWEDSNGTRKAFELFKHHLESFEGVTFDFKARPGISYSLRAAHPSQKNRKLFTLVDVIDDDPAARWLSVCFYEDMITDPDERGDFVPGGLLGEDAHCLDLDEWDDEHVDYIKKRLTEAATSASA</sequence>
<dbReference type="eggNOG" id="ENOG5032RPF">
    <property type="taxonomic scope" value="Bacteria"/>
</dbReference>
<evidence type="ECO:0000313" key="2">
    <source>
        <dbReference type="Proteomes" id="UP000002710"/>
    </source>
</evidence>
<dbReference type="RefSeq" id="WP_011367687.1">
    <property type="nucleotide sequence ID" value="NC_007519.1"/>
</dbReference>
<evidence type="ECO:0000313" key="1">
    <source>
        <dbReference type="EMBL" id="ABB38556.1"/>
    </source>
</evidence>
<dbReference type="Proteomes" id="UP000002710">
    <property type="component" value="Chromosome"/>
</dbReference>
<organism evidence="1 2">
    <name type="scientific">Oleidesulfovibrio alaskensis (strain ATCC BAA-1058 / DSM 17464 / G20)</name>
    <name type="common">Desulfovibrio alaskensis</name>
    <dbReference type="NCBI Taxonomy" id="207559"/>
    <lineage>
        <taxon>Bacteria</taxon>
        <taxon>Pseudomonadati</taxon>
        <taxon>Thermodesulfobacteriota</taxon>
        <taxon>Desulfovibrionia</taxon>
        <taxon>Desulfovibrionales</taxon>
        <taxon>Desulfovibrionaceae</taxon>
        <taxon>Oleidesulfovibrio</taxon>
    </lineage>
</organism>
<evidence type="ECO:0008006" key="3">
    <source>
        <dbReference type="Google" id="ProtNLM"/>
    </source>
</evidence>
<dbReference type="HOGENOM" id="CLU_1903272_0_0_7"/>
<reference evidence="1 2" key="1">
    <citation type="journal article" date="2011" name="J. Bacteriol.">
        <title>Complete genome sequence and updated annotation of Desulfovibrio alaskensis G20.</title>
        <authorList>
            <person name="Hauser L.J."/>
            <person name="Land M.L."/>
            <person name="Brown S.D."/>
            <person name="Larimer F."/>
            <person name="Keller K.L."/>
            <person name="Rapp-Giles B.J."/>
            <person name="Price M.N."/>
            <person name="Lin M."/>
            <person name="Bruce D.C."/>
            <person name="Detter J.C."/>
            <person name="Tapia R."/>
            <person name="Han C.S."/>
            <person name="Goodwin L.A."/>
            <person name="Cheng J.F."/>
            <person name="Pitluck S."/>
            <person name="Copeland A."/>
            <person name="Lucas S."/>
            <person name="Nolan M."/>
            <person name="Lapidus A.L."/>
            <person name="Palumbo A.V."/>
            <person name="Wall J.D."/>
        </authorList>
    </citation>
    <scope>NUCLEOTIDE SEQUENCE [LARGE SCALE GENOMIC DNA]</scope>
    <source>
        <strain evidence="2">ATCC BAA 1058 / DSM 17464 / G20</strain>
    </source>
</reference>
<proteinExistence type="predicted"/>
<keyword evidence="2" id="KW-1185">Reference proteome</keyword>
<dbReference type="KEGG" id="dde:Dde_1759"/>
<name>Q310U0_OLEA2</name>
<dbReference type="EMBL" id="CP000112">
    <property type="protein sequence ID" value="ABB38556.1"/>
    <property type="molecule type" value="Genomic_DNA"/>
</dbReference>